<reference evidence="1" key="1">
    <citation type="journal article" date="2019" name="Sci. Rep.">
        <title>Draft genome of Tanacetum cinerariifolium, the natural source of mosquito coil.</title>
        <authorList>
            <person name="Yamashiro T."/>
            <person name="Shiraishi A."/>
            <person name="Satake H."/>
            <person name="Nakayama K."/>
        </authorList>
    </citation>
    <scope>NUCLEOTIDE SEQUENCE</scope>
</reference>
<gene>
    <name evidence="1" type="ORF">Tci_909516</name>
</gene>
<comment type="caution">
    <text evidence="1">The sequence shown here is derived from an EMBL/GenBank/DDBJ whole genome shotgun (WGS) entry which is preliminary data.</text>
</comment>
<dbReference type="EMBL" id="BKCJ011487446">
    <property type="protein sequence ID" value="GFD37547.1"/>
    <property type="molecule type" value="Genomic_DNA"/>
</dbReference>
<accession>A0A699VQR8</accession>
<sequence>YAAEDAANGGLMYAPPKLGRRRMCSIEAFGVLSANMKECGRLSSLKHFSKNIACSAALSWPGAAIIGSSGCVIGVKILFMVRDSCPVGPMFNPEKGGCGYFVWMVDLKYSSS</sequence>
<dbReference type="AlphaFoldDB" id="A0A699VQR8"/>
<organism evidence="1">
    <name type="scientific">Tanacetum cinerariifolium</name>
    <name type="common">Dalmatian daisy</name>
    <name type="synonym">Chrysanthemum cinerariifolium</name>
    <dbReference type="NCBI Taxonomy" id="118510"/>
    <lineage>
        <taxon>Eukaryota</taxon>
        <taxon>Viridiplantae</taxon>
        <taxon>Streptophyta</taxon>
        <taxon>Embryophyta</taxon>
        <taxon>Tracheophyta</taxon>
        <taxon>Spermatophyta</taxon>
        <taxon>Magnoliopsida</taxon>
        <taxon>eudicotyledons</taxon>
        <taxon>Gunneridae</taxon>
        <taxon>Pentapetalae</taxon>
        <taxon>asterids</taxon>
        <taxon>campanulids</taxon>
        <taxon>Asterales</taxon>
        <taxon>Asteraceae</taxon>
        <taxon>Asteroideae</taxon>
        <taxon>Anthemideae</taxon>
        <taxon>Anthemidinae</taxon>
        <taxon>Tanacetum</taxon>
    </lineage>
</organism>
<evidence type="ECO:0000313" key="1">
    <source>
        <dbReference type="EMBL" id="GFD37547.1"/>
    </source>
</evidence>
<proteinExistence type="predicted"/>
<feature type="non-terminal residue" evidence="1">
    <location>
        <position position="1"/>
    </location>
</feature>
<name>A0A699VQR8_TANCI</name>
<protein>
    <submittedName>
        <fullName evidence="1">Uncharacterized protein</fullName>
    </submittedName>
</protein>